<keyword evidence="4 7" id="KW-0732">Signal</keyword>
<dbReference type="Proteomes" id="UP000464954">
    <property type="component" value="Chromosome"/>
</dbReference>
<dbReference type="InterPro" id="IPR057739">
    <property type="entry name" value="Glyco_hydro_29_N"/>
</dbReference>
<dbReference type="SMART" id="SM00812">
    <property type="entry name" value="Alpha_L_fucos"/>
    <property type="match status" value="1"/>
</dbReference>
<evidence type="ECO:0000313" key="10">
    <source>
        <dbReference type="Proteomes" id="UP000464954"/>
    </source>
</evidence>
<dbReference type="PANTHER" id="PTHR10030">
    <property type="entry name" value="ALPHA-L-FUCOSIDASE"/>
    <property type="match status" value="1"/>
</dbReference>
<dbReference type="Pfam" id="PF01120">
    <property type="entry name" value="Alpha_L_fucos"/>
    <property type="match status" value="1"/>
</dbReference>
<evidence type="ECO:0000313" key="9">
    <source>
        <dbReference type="EMBL" id="QHI69316.1"/>
    </source>
</evidence>
<dbReference type="SUPFAM" id="SSF51445">
    <property type="entry name" value="(Trans)glycosidases"/>
    <property type="match status" value="1"/>
</dbReference>
<evidence type="ECO:0000256" key="1">
    <source>
        <dbReference type="ARBA" id="ARBA00004071"/>
    </source>
</evidence>
<organism evidence="9 10">
    <name type="scientific">Tichowtungia aerotolerans</name>
    <dbReference type="NCBI Taxonomy" id="2697043"/>
    <lineage>
        <taxon>Bacteria</taxon>
        <taxon>Pseudomonadati</taxon>
        <taxon>Kiritimatiellota</taxon>
        <taxon>Tichowtungiia</taxon>
        <taxon>Tichowtungiales</taxon>
        <taxon>Tichowtungiaceae</taxon>
        <taxon>Tichowtungia</taxon>
    </lineage>
</organism>
<evidence type="ECO:0000256" key="6">
    <source>
        <dbReference type="ARBA" id="ARBA00023295"/>
    </source>
</evidence>
<keyword evidence="6" id="KW-0326">Glycosidase</keyword>
<dbReference type="PRINTS" id="PR00741">
    <property type="entry name" value="GLHYDRLASE29"/>
</dbReference>
<comment type="similarity">
    <text evidence="2">Belongs to the glycosyl hydrolase 29 family.</text>
</comment>
<dbReference type="RefSeq" id="WP_160628498.1">
    <property type="nucleotide sequence ID" value="NZ_CP047593.1"/>
</dbReference>
<evidence type="ECO:0000256" key="5">
    <source>
        <dbReference type="ARBA" id="ARBA00022801"/>
    </source>
</evidence>
<dbReference type="InterPro" id="IPR000933">
    <property type="entry name" value="Glyco_hydro_29"/>
</dbReference>
<dbReference type="InterPro" id="IPR013780">
    <property type="entry name" value="Glyco_hydro_b"/>
</dbReference>
<dbReference type="InterPro" id="IPR017853">
    <property type="entry name" value="GH"/>
</dbReference>
<evidence type="ECO:0000256" key="3">
    <source>
        <dbReference type="ARBA" id="ARBA00012662"/>
    </source>
</evidence>
<dbReference type="GO" id="GO:0004560">
    <property type="term" value="F:alpha-L-fucosidase activity"/>
    <property type="evidence" value="ECO:0007669"/>
    <property type="project" value="InterPro"/>
</dbReference>
<evidence type="ECO:0000256" key="2">
    <source>
        <dbReference type="ARBA" id="ARBA00007951"/>
    </source>
</evidence>
<reference evidence="9 10" key="1">
    <citation type="submission" date="2020-01" db="EMBL/GenBank/DDBJ databases">
        <title>Ponticoccus aerotolerans gen. nov., sp. nov., an anaerobic bacterium and proposal of Ponticoccusceae fam. nov., Ponticoccusles ord. nov. and Ponticoccuse classis nov. in the phylum Kiritimatiellaeota.</title>
        <authorList>
            <person name="Zhou L.Y."/>
            <person name="Du Z.J."/>
        </authorList>
    </citation>
    <scope>NUCLEOTIDE SEQUENCE [LARGE SCALE GENOMIC DNA]</scope>
    <source>
        <strain evidence="9 10">S-5007</strain>
    </source>
</reference>
<evidence type="ECO:0000256" key="4">
    <source>
        <dbReference type="ARBA" id="ARBA00022729"/>
    </source>
</evidence>
<dbReference type="GO" id="GO:0005764">
    <property type="term" value="C:lysosome"/>
    <property type="evidence" value="ECO:0007669"/>
    <property type="project" value="TreeGrafter"/>
</dbReference>
<dbReference type="GO" id="GO:0016139">
    <property type="term" value="P:glycoside catabolic process"/>
    <property type="evidence" value="ECO:0007669"/>
    <property type="project" value="TreeGrafter"/>
</dbReference>
<dbReference type="AlphaFoldDB" id="A0A6P1MCI7"/>
<sequence length="502" mass="57538">MKRNSVVGLGLCLAMLGLAADGGEHELFEPTWESLAKANTSPEWFEDAKLGIYCHWGVYSVPQNFTEWYPRFMFQDGHEVQDFHKQNYGDPAEFPYHKFVPMFTAEKFDAAEWAEVYKSSGARFGGLVAEHHDGFSMWDSRWTPWNAKAMGPKRDVLGELAAELRKRDMKVIATFHHARQFQRNQGAESVQDPADSFDSHYIYDKRYATASAEPVLQKLYGNMPEDEWNQMWLGKLEEVIENYQPDVIYFDSWLNLVPEEFRQRFCAAYYNHAARNNKEVVIVYKQDDLPADVALLDIEKGGRIEIDLKKWMTDDTVSFGSWSYTTDLKIKPAAMVVHSLVDIVSKNGNMLLNISPHPDGSIPQEQKDILRQLGDWLKVYGEAIFDTRPWTVHGFGPTKPDFGPHGGMSTINYYTPEDYRFTMSKDGKAVYVIVLGRPEPGGKLFLWSCAPHRYPLPGAVERVVELSSGRDVEWESLDTGSYLHYPDMDYNETANVFKIILK</sequence>
<feature type="domain" description="Glycoside hydrolase family 29 N-terminal" evidence="8">
    <location>
        <begin position="25"/>
        <end position="382"/>
    </location>
</feature>
<dbReference type="KEGG" id="taer:GT409_07580"/>
<keyword evidence="5" id="KW-0378">Hydrolase</keyword>
<feature type="signal peptide" evidence="7">
    <location>
        <begin position="1"/>
        <end position="19"/>
    </location>
</feature>
<dbReference type="Gene3D" id="3.20.20.80">
    <property type="entry name" value="Glycosidases"/>
    <property type="match status" value="1"/>
</dbReference>
<dbReference type="InterPro" id="IPR016286">
    <property type="entry name" value="FUC_metazoa-typ"/>
</dbReference>
<feature type="chain" id="PRO_5026817924" description="alpha-L-fucosidase" evidence="7">
    <location>
        <begin position="20"/>
        <end position="502"/>
    </location>
</feature>
<dbReference type="GO" id="GO:0006004">
    <property type="term" value="P:fucose metabolic process"/>
    <property type="evidence" value="ECO:0007669"/>
    <property type="project" value="InterPro"/>
</dbReference>
<proteinExistence type="inferred from homology"/>
<name>A0A6P1MCI7_9BACT</name>
<comment type="function">
    <text evidence="1">Alpha-L-fucosidase is responsible for hydrolyzing the alpha-1,6-linked fucose joined to the reducing-end N-acetylglucosamine of the carbohydrate moieties of glycoproteins.</text>
</comment>
<evidence type="ECO:0000259" key="8">
    <source>
        <dbReference type="Pfam" id="PF01120"/>
    </source>
</evidence>
<evidence type="ECO:0000256" key="7">
    <source>
        <dbReference type="SAM" id="SignalP"/>
    </source>
</evidence>
<dbReference type="PANTHER" id="PTHR10030:SF37">
    <property type="entry name" value="ALPHA-L-FUCOSIDASE-RELATED"/>
    <property type="match status" value="1"/>
</dbReference>
<dbReference type="EMBL" id="CP047593">
    <property type="protein sequence ID" value="QHI69316.1"/>
    <property type="molecule type" value="Genomic_DNA"/>
</dbReference>
<dbReference type="EC" id="3.2.1.51" evidence="3"/>
<gene>
    <name evidence="9" type="ORF">GT409_07580</name>
</gene>
<accession>A0A6P1MCI7</accession>
<protein>
    <recommendedName>
        <fullName evidence="3">alpha-L-fucosidase</fullName>
        <ecNumber evidence="3">3.2.1.51</ecNumber>
    </recommendedName>
</protein>
<dbReference type="Gene3D" id="2.60.40.1180">
    <property type="entry name" value="Golgi alpha-mannosidase II"/>
    <property type="match status" value="1"/>
</dbReference>
<keyword evidence="10" id="KW-1185">Reference proteome</keyword>